<dbReference type="InterPro" id="IPR050272">
    <property type="entry name" value="Isochorismatase-like_hydrls"/>
</dbReference>
<evidence type="ECO:0000256" key="1">
    <source>
        <dbReference type="ARBA" id="ARBA00022801"/>
    </source>
</evidence>
<evidence type="ECO:0000259" key="2">
    <source>
        <dbReference type="Pfam" id="PF00857"/>
    </source>
</evidence>
<evidence type="ECO:0000313" key="4">
    <source>
        <dbReference type="Proteomes" id="UP001370348"/>
    </source>
</evidence>
<dbReference type="EMBL" id="CP089984">
    <property type="protein sequence ID" value="WXB15620.1"/>
    <property type="molecule type" value="Genomic_DNA"/>
</dbReference>
<dbReference type="CDD" id="cd01014">
    <property type="entry name" value="nicotinamidase_related"/>
    <property type="match status" value="1"/>
</dbReference>
<dbReference type="SUPFAM" id="SSF52499">
    <property type="entry name" value="Isochorismatase-like hydrolases"/>
    <property type="match status" value="1"/>
</dbReference>
<protein>
    <submittedName>
        <fullName evidence="3">Cysteine hydrolase</fullName>
    </submittedName>
</protein>
<gene>
    <name evidence="3" type="ORF">LZC94_48365</name>
</gene>
<dbReference type="Gene3D" id="3.40.50.850">
    <property type="entry name" value="Isochorismatase-like"/>
    <property type="match status" value="1"/>
</dbReference>
<proteinExistence type="predicted"/>
<reference evidence="3 4" key="1">
    <citation type="submission" date="2021-12" db="EMBL/GenBank/DDBJ databases">
        <title>Discovery of the Pendulisporaceae a myxobacterial family with distinct sporulation behavior and unique specialized metabolism.</title>
        <authorList>
            <person name="Garcia R."/>
            <person name="Popoff A."/>
            <person name="Bader C.D."/>
            <person name="Loehr J."/>
            <person name="Walesch S."/>
            <person name="Walt C."/>
            <person name="Boldt J."/>
            <person name="Bunk B."/>
            <person name="Haeckl F.J.F.P.J."/>
            <person name="Gunesch A.P."/>
            <person name="Birkelbach J."/>
            <person name="Nuebel U."/>
            <person name="Pietschmann T."/>
            <person name="Bach T."/>
            <person name="Mueller R."/>
        </authorList>
    </citation>
    <scope>NUCLEOTIDE SEQUENCE [LARGE SCALE GENOMIC DNA]</scope>
    <source>
        <strain evidence="3 4">MSr11954</strain>
    </source>
</reference>
<organism evidence="3 4">
    <name type="scientific">Pendulispora albinea</name>
    <dbReference type="NCBI Taxonomy" id="2741071"/>
    <lineage>
        <taxon>Bacteria</taxon>
        <taxon>Pseudomonadati</taxon>
        <taxon>Myxococcota</taxon>
        <taxon>Myxococcia</taxon>
        <taxon>Myxococcales</taxon>
        <taxon>Sorangiineae</taxon>
        <taxon>Pendulisporaceae</taxon>
        <taxon>Pendulispora</taxon>
    </lineage>
</organism>
<dbReference type="PANTHER" id="PTHR43540">
    <property type="entry name" value="PEROXYUREIDOACRYLATE/UREIDOACRYLATE AMIDOHYDROLASE-RELATED"/>
    <property type="match status" value="1"/>
</dbReference>
<dbReference type="GO" id="GO:0016787">
    <property type="term" value="F:hydrolase activity"/>
    <property type="evidence" value="ECO:0007669"/>
    <property type="project" value="UniProtKB-KW"/>
</dbReference>
<evidence type="ECO:0000313" key="3">
    <source>
        <dbReference type="EMBL" id="WXB15620.1"/>
    </source>
</evidence>
<dbReference type="RefSeq" id="WP_394825252.1">
    <property type="nucleotide sequence ID" value="NZ_CP089984.1"/>
</dbReference>
<dbReference type="PANTHER" id="PTHR43540:SF1">
    <property type="entry name" value="ISOCHORISMATASE HYDROLASE"/>
    <property type="match status" value="1"/>
</dbReference>
<name>A0ABZ2LXZ4_9BACT</name>
<feature type="domain" description="Isochorismatase-like" evidence="2">
    <location>
        <begin position="8"/>
        <end position="151"/>
    </location>
</feature>
<sequence length="197" mass="21344">MIHLDRKAALVVVDVQMGFNDLAYWGKRNNPACEANIGALLDAWEATKRPIVLVRHDSVSPESPLRPGHPGNRFKPEVEGRRHDLLVSKVVHSSFHGTPDLHAWLKGERITQVVVAGITTNMCCETTSRVASDLGYDLLFAVDATHAFDLKAPDGTVVTADELTRATMATLHADFGRIAKTADLVAEAYAYAGATSA</sequence>
<keyword evidence="1 3" id="KW-0378">Hydrolase</keyword>
<accession>A0ABZ2LXZ4</accession>
<dbReference type="InterPro" id="IPR036380">
    <property type="entry name" value="Isochorismatase-like_sf"/>
</dbReference>
<keyword evidence="4" id="KW-1185">Reference proteome</keyword>
<dbReference type="Pfam" id="PF00857">
    <property type="entry name" value="Isochorismatase"/>
    <property type="match status" value="1"/>
</dbReference>
<dbReference type="InterPro" id="IPR000868">
    <property type="entry name" value="Isochorismatase-like_dom"/>
</dbReference>
<dbReference type="Proteomes" id="UP001370348">
    <property type="component" value="Chromosome"/>
</dbReference>